<dbReference type="Pfam" id="PF07654">
    <property type="entry name" value="C1-set"/>
    <property type="match status" value="1"/>
</dbReference>
<dbReference type="GO" id="GO:0006955">
    <property type="term" value="P:immune response"/>
    <property type="evidence" value="ECO:0007669"/>
    <property type="project" value="InterPro"/>
</dbReference>
<dbReference type="GO" id="GO:0042613">
    <property type="term" value="C:MHC class II protein complex"/>
    <property type="evidence" value="ECO:0007669"/>
    <property type="project" value="InterPro"/>
</dbReference>
<evidence type="ECO:0000313" key="8">
    <source>
        <dbReference type="Ensembl" id="ENSSLUP00000024874.1"/>
    </source>
</evidence>
<dbReference type="InterPro" id="IPR011162">
    <property type="entry name" value="MHC_I/II-like_Ag-recog"/>
</dbReference>
<accession>A0A8C9YMT1</accession>
<dbReference type="AlphaFoldDB" id="A0A8C9YMT1"/>
<dbReference type="Gene3D" id="2.60.40.10">
    <property type="entry name" value="Immunoglobulins"/>
    <property type="match status" value="1"/>
</dbReference>
<keyword evidence="5" id="KW-0325">Glycoprotein</keyword>
<keyword evidence="6" id="KW-0472">Membrane</keyword>
<reference evidence="8" key="1">
    <citation type="submission" date="2025-08" db="UniProtKB">
        <authorList>
            <consortium name="Ensembl"/>
        </authorList>
    </citation>
    <scope>IDENTIFICATION</scope>
</reference>
<evidence type="ECO:0000256" key="6">
    <source>
        <dbReference type="SAM" id="Phobius"/>
    </source>
</evidence>
<organism evidence="8 9">
    <name type="scientific">Sander lucioperca</name>
    <name type="common">Pike-perch</name>
    <name type="synonym">Perca lucioperca</name>
    <dbReference type="NCBI Taxonomy" id="283035"/>
    <lineage>
        <taxon>Eukaryota</taxon>
        <taxon>Metazoa</taxon>
        <taxon>Chordata</taxon>
        <taxon>Craniata</taxon>
        <taxon>Vertebrata</taxon>
        <taxon>Euteleostomi</taxon>
        <taxon>Actinopterygii</taxon>
        <taxon>Neopterygii</taxon>
        <taxon>Teleostei</taxon>
        <taxon>Neoteleostei</taxon>
        <taxon>Acanthomorphata</taxon>
        <taxon>Eupercaria</taxon>
        <taxon>Perciformes</taxon>
        <taxon>Percoidei</taxon>
        <taxon>Percidae</taxon>
        <taxon>Luciopercinae</taxon>
        <taxon>Sander</taxon>
    </lineage>
</organism>
<evidence type="ECO:0000256" key="4">
    <source>
        <dbReference type="ARBA" id="ARBA00023157"/>
    </source>
</evidence>
<dbReference type="Ensembl" id="ENSSLUT00000025680.1">
    <property type="protein sequence ID" value="ENSSLUP00000024874.1"/>
    <property type="gene ID" value="ENSSLUG00000011306.1"/>
</dbReference>
<protein>
    <recommendedName>
        <fullName evidence="7">Ig-like domain-containing protein</fullName>
    </recommendedName>
</protein>
<dbReference type="InterPro" id="IPR036179">
    <property type="entry name" value="Ig-like_dom_sf"/>
</dbReference>
<name>A0A8C9YMT1_SANLU</name>
<keyword evidence="2 6" id="KW-0812">Transmembrane</keyword>
<dbReference type="SUPFAM" id="SSF54452">
    <property type="entry name" value="MHC antigen-recognition domain"/>
    <property type="match status" value="1"/>
</dbReference>
<dbReference type="InterPro" id="IPR014745">
    <property type="entry name" value="MHC_II_a/b_N"/>
</dbReference>
<evidence type="ECO:0000256" key="2">
    <source>
        <dbReference type="ARBA" id="ARBA00022692"/>
    </source>
</evidence>
<dbReference type="Proteomes" id="UP000694568">
    <property type="component" value="Unplaced"/>
</dbReference>
<feature type="domain" description="Ig-like" evidence="7">
    <location>
        <begin position="118"/>
        <end position="210"/>
    </location>
</feature>
<proteinExistence type="predicted"/>
<dbReference type="InterPro" id="IPR007110">
    <property type="entry name" value="Ig-like_dom"/>
</dbReference>
<dbReference type="SMART" id="SM00921">
    <property type="entry name" value="MHC_II_beta"/>
    <property type="match status" value="1"/>
</dbReference>
<keyword evidence="3 6" id="KW-1133">Transmembrane helix</keyword>
<reference evidence="8" key="2">
    <citation type="submission" date="2025-09" db="UniProtKB">
        <authorList>
            <consortium name="Ensembl"/>
        </authorList>
    </citation>
    <scope>IDENTIFICATION</scope>
</reference>
<dbReference type="Gene3D" id="3.10.320.10">
    <property type="entry name" value="Class II Histocompatibility Antigen, M Beta Chain, Chain B, domain 1"/>
    <property type="match status" value="1"/>
</dbReference>
<sequence>RRQIISTPISDTPAQLYVLTGFLYVTGGYVYQMIYDCEYGDNITDMVFLVKNIFNQKINTLYDSRVGKYVGFGEYGMTNAAHYNSQKWKMDERKVEVETLCRYNARLFRRSTLDRKVPPVVKVHETKPADYGKRSMLECSVMGFFPQEVRLSWLRDGVEVTTDVSSTDVLANGDWSFQLHSYLEFTPRRGERVSCRVEHSSLRESLEQLSLVCCSCFHITGPPHPPAHLLLIPSLYLMPVLPIVPPVAITLQLLYLFGCLPVFPPTCSLFGFICLC</sequence>
<dbReference type="PROSITE" id="PS50835">
    <property type="entry name" value="IG_LIKE"/>
    <property type="match status" value="1"/>
</dbReference>
<dbReference type="InterPro" id="IPR000353">
    <property type="entry name" value="MHC_II_b_N"/>
</dbReference>
<dbReference type="InterPro" id="IPR003597">
    <property type="entry name" value="Ig_C1-set"/>
</dbReference>
<evidence type="ECO:0000313" key="9">
    <source>
        <dbReference type="Proteomes" id="UP000694568"/>
    </source>
</evidence>
<evidence type="ECO:0000256" key="5">
    <source>
        <dbReference type="ARBA" id="ARBA00023180"/>
    </source>
</evidence>
<keyword evidence="4" id="KW-1015">Disulfide bond</keyword>
<comment type="subcellular location">
    <subcellularLocation>
        <location evidence="1">Membrane</location>
        <topology evidence="1">Single-pass type I membrane protein</topology>
    </subcellularLocation>
</comment>
<evidence type="ECO:0000256" key="1">
    <source>
        <dbReference type="ARBA" id="ARBA00004479"/>
    </source>
</evidence>
<dbReference type="PANTHER" id="PTHR19944:SF99">
    <property type="entry name" value="HLA CLASS II HISTOCOMPATIBILITY ANTIGEN, DRB1 BETA CHAIN"/>
    <property type="match status" value="1"/>
</dbReference>
<dbReference type="InterPro" id="IPR013783">
    <property type="entry name" value="Ig-like_fold"/>
</dbReference>
<dbReference type="InterPro" id="IPR050160">
    <property type="entry name" value="MHC/Immunoglobulin"/>
</dbReference>
<dbReference type="SMART" id="SM00407">
    <property type="entry name" value="IGc1"/>
    <property type="match status" value="1"/>
</dbReference>
<feature type="transmembrane region" description="Helical" evidence="6">
    <location>
        <begin position="254"/>
        <end position="275"/>
    </location>
</feature>
<evidence type="ECO:0000256" key="3">
    <source>
        <dbReference type="ARBA" id="ARBA00022989"/>
    </source>
</evidence>
<dbReference type="GO" id="GO:0019882">
    <property type="term" value="P:antigen processing and presentation"/>
    <property type="evidence" value="ECO:0007669"/>
    <property type="project" value="InterPro"/>
</dbReference>
<dbReference type="Pfam" id="PF00969">
    <property type="entry name" value="MHC_II_beta"/>
    <property type="match status" value="1"/>
</dbReference>
<dbReference type="PANTHER" id="PTHR19944">
    <property type="entry name" value="MHC CLASS II-RELATED"/>
    <property type="match status" value="1"/>
</dbReference>
<dbReference type="GeneTree" id="ENSGT00950000183127"/>
<keyword evidence="9" id="KW-1185">Reference proteome</keyword>
<evidence type="ECO:0000259" key="7">
    <source>
        <dbReference type="PROSITE" id="PS50835"/>
    </source>
</evidence>
<dbReference type="SUPFAM" id="SSF48726">
    <property type="entry name" value="Immunoglobulin"/>
    <property type="match status" value="1"/>
</dbReference>